<proteinExistence type="predicted"/>
<protein>
    <submittedName>
        <fullName evidence="1">Uncharacterized protein</fullName>
    </submittedName>
</protein>
<comment type="caution">
    <text evidence="1">The sequence shown here is derived from an EMBL/GenBank/DDBJ whole genome shotgun (WGS) entry which is preliminary data.</text>
</comment>
<gene>
    <name evidence="1" type="ORF">L6452_12796</name>
</gene>
<dbReference type="Proteomes" id="UP001055879">
    <property type="component" value="Linkage Group LG04"/>
</dbReference>
<dbReference type="EMBL" id="CM042050">
    <property type="protein sequence ID" value="KAI3733353.1"/>
    <property type="molecule type" value="Genomic_DNA"/>
</dbReference>
<keyword evidence="2" id="KW-1185">Reference proteome</keyword>
<reference evidence="2" key="1">
    <citation type="journal article" date="2022" name="Mol. Ecol. Resour.">
        <title>The genomes of chicory, endive, great burdock and yacon provide insights into Asteraceae palaeo-polyploidization history and plant inulin production.</title>
        <authorList>
            <person name="Fan W."/>
            <person name="Wang S."/>
            <person name="Wang H."/>
            <person name="Wang A."/>
            <person name="Jiang F."/>
            <person name="Liu H."/>
            <person name="Zhao H."/>
            <person name="Xu D."/>
            <person name="Zhang Y."/>
        </authorList>
    </citation>
    <scope>NUCLEOTIDE SEQUENCE [LARGE SCALE GENOMIC DNA]</scope>
    <source>
        <strain evidence="2">cv. Niubang</strain>
    </source>
</reference>
<accession>A0ACB9CGS0</accession>
<sequence length="115" mass="13447">MCFSPDRNLITVYEAYLWDKLSWNVTQKKKGYQGFEFALGYWLVRRYVISEDGEVDVGVAQFIKWSIRIVAVTCIFLVVNENDFRRPSKSYNSNTDKHTKSSRSSKSAPDYHHLV</sequence>
<organism evidence="1 2">
    <name type="scientific">Arctium lappa</name>
    <name type="common">Greater burdock</name>
    <name type="synonym">Lappa major</name>
    <dbReference type="NCBI Taxonomy" id="4217"/>
    <lineage>
        <taxon>Eukaryota</taxon>
        <taxon>Viridiplantae</taxon>
        <taxon>Streptophyta</taxon>
        <taxon>Embryophyta</taxon>
        <taxon>Tracheophyta</taxon>
        <taxon>Spermatophyta</taxon>
        <taxon>Magnoliopsida</taxon>
        <taxon>eudicotyledons</taxon>
        <taxon>Gunneridae</taxon>
        <taxon>Pentapetalae</taxon>
        <taxon>asterids</taxon>
        <taxon>campanulids</taxon>
        <taxon>Asterales</taxon>
        <taxon>Asteraceae</taxon>
        <taxon>Carduoideae</taxon>
        <taxon>Cardueae</taxon>
        <taxon>Arctiinae</taxon>
        <taxon>Arctium</taxon>
    </lineage>
</organism>
<evidence type="ECO:0000313" key="2">
    <source>
        <dbReference type="Proteomes" id="UP001055879"/>
    </source>
</evidence>
<name>A0ACB9CGS0_ARCLA</name>
<reference evidence="1 2" key="2">
    <citation type="journal article" date="2022" name="Mol. Ecol. Resour.">
        <title>The genomes of chicory, endive, great burdock and yacon provide insights into Asteraceae paleo-polyploidization history and plant inulin production.</title>
        <authorList>
            <person name="Fan W."/>
            <person name="Wang S."/>
            <person name="Wang H."/>
            <person name="Wang A."/>
            <person name="Jiang F."/>
            <person name="Liu H."/>
            <person name="Zhao H."/>
            <person name="Xu D."/>
            <person name="Zhang Y."/>
        </authorList>
    </citation>
    <scope>NUCLEOTIDE SEQUENCE [LARGE SCALE GENOMIC DNA]</scope>
    <source>
        <strain evidence="2">cv. Niubang</strain>
    </source>
</reference>
<evidence type="ECO:0000313" key="1">
    <source>
        <dbReference type="EMBL" id="KAI3733353.1"/>
    </source>
</evidence>